<protein>
    <submittedName>
        <fullName evidence="1">Uncharacterized protein</fullName>
    </submittedName>
</protein>
<gene>
    <name evidence="1" type="ORF">LPJ66_004994</name>
</gene>
<organism evidence="1 2">
    <name type="scientific">Kickxella alabastrina</name>
    <dbReference type="NCBI Taxonomy" id="61397"/>
    <lineage>
        <taxon>Eukaryota</taxon>
        <taxon>Fungi</taxon>
        <taxon>Fungi incertae sedis</taxon>
        <taxon>Zoopagomycota</taxon>
        <taxon>Kickxellomycotina</taxon>
        <taxon>Kickxellomycetes</taxon>
        <taxon>Kickxellales</taxon>
        <taxon>Kickxellaceae</taxon>
        <taxon>Kickxella</taxon>
    </lineage>
</organism>
<accession>A0ACC1II39</accession>
<keyword evidence="2" id="KW-1185">Reference proteome</keyword>
<sequence>MNTGTLLVHEPVPNSLMALVLLTCQLVYNTINGRDMITRELERGRKEGIEPVYAIEFVGRALALEHTSLPPNGEITVLKGEFLGLTKKMVELKGFNSTTTAKRAGWFYAGWSFEDFDKNTFKWRETLPNTSWTLYDAKKKNVAKFDHALCSIRRCGTLVVYELLSDRMMALILLTCKMSHNTIKKQEKVSNNNSNDDDNNGGDDAQLTSVISVFSKGAIIYGGKVKSESAAAKQDIAPVYDIDFDGHDFALRYITQSLTSGMTVLLGQTDGMTKRSARIEGFNSGATAKRTGWFFSGWSFVDFMGNEFTWIDSWWSTSWTLYDARGKKIATFSRSMFVIIRCGTLVIHEPVPDSLMALILLTCKMVHNTLKRHKRISVLG</sequence>
<evidence type="ECO:0000313" key="2">
    <source>
        <dbReference type="Proteomes" id="UP001150581"/>
    </source>
</evidence>
<dbReference type="EMBL" id="JANBPG010000651">
    <property type="protein sequence ID" value="KAJ1894759.1"/>
    <property type="molecule type" value="Genomic_DNA"/>
</dbReference>
<name>A0ACC1II39_9FUNG</name>
<reference evidence="1" key="1">
    <citation type="submission" date="2022-07" db="EMBL/GenBank/DDBJ databases">
        <title>Phylogenomic reconstructions and comparative analyses of Kickxellomycotina fungi.</title>
        <authorList>
            <person name="Reynolds N.K."/>
            <person name="Stajich J.E."/>
            <person name="Barry K."/>
            <person name="Grigoriev I.V."/>
            <person name="Crous P."/>
            <person name="Smith M.E."/>
        </authorList>
    </citation>
    <scope>NUCLEOTIDE SEQUENCE</scope>
    <source>
        <strain evidence="1">Benny 63K</strain>
    </source>
</reference>
<dbReference type="Proteomes" id="UP001150581">
    <property type="component" value="Unassembled WGS sequence"/>
</dbReference>
<proteinExistence type="predicted"/>
<comment type="caution">
    <text evidence="1">The sequence shown here is derived from an EMBL/GenBank/DDBJ whole genome shotgun (WGS) entry which is preliminary data.</text>
</comment>
<evidence type="ECO:0000313" key="1">
    <source>
        <dbReference type="EMBL" id="KAJ1894759.1"/>
    </source>
</evidence>